<dbReference type="InterPro" id="IPR028908">
    <property type="entry name" value="Tox-PL_dom"/>
</dbReference>
<evidence type="ECO:0000313" key="4">
    <source>
        <dbReference type="Proteomes" id="UP000006281"/>
    </source>
</evidence>
<evidence type="ECO:0000259" key="2">
    <source>
        <dbReference type="Pfam" id="PF15644"/>
    </source>
</evidence>
<keyword evidence="4" id="KW-1185">Reference proteome</keyword>
<feature type="domain" description="Immunity protein 35" evidence="1">
    <location>
        <begin position="233"/>
        <end position="317"/>
    </location>
</feature>
<dbReference type="AlphaFoldDB" id="K0KBP0"/>
<proteinExistence type="predicted"/>
<gene>
    <name evidence="3" type="ordered locus">BN6_77470</name>
</gene>
<accession>K0KBP0</accession>
<dbReference type="EMBL" id="HE804045">
    <property type="protein sequence ID" value="CCH34967.1"/>
    <property type="molecule type" value="Genomic_DNA"/>
</dbReference>
<evidence type="ECO:0000259" key="1">
    <source>
        <dbReference type="Pfam" id="PF15567"/>
    </source>
</evidence>
<sequence length="437" mass="48114">MRVTQPRGAAEQWLDRVYGGAAEPTRYALLETDRVAVFGCRLRDESLPMLAAALAVPKNGDAPYPLANDRPFADLGIGEDGPDDWRAPTERDWVWRVNARNCVVVVDAVVDRSPASTLPWQPWDERPGWWDRLRGNHFRRSEVSACQDWSEVLAAVRDGGPDTRGVVWVRRELAGVEVTGHLLYAHNDGGEVAVLDGLHGGPADLETATVKELVLARFHRPRPAPEPDVRTVDDAVRKARRHLADVYGGQVVLVDPDPADELDRGWLFACTTRAFLDSGDPRDQMLDAALVVPKDGRRAPFGLPNSDPWPWLERWDAGDDDLTATPAPGPAAWFGPTTARLGEVTGVSAHARWVDVLAEFGTRPPGSAGLVWVRRRDRRGRESVGLLINARRVEGGLELVDGLRPEPVELTDEGVLGLHVVHYRQPSASQVDGLPNR</sequence>
<reference evidence="3 4" key="1">
    <citation type="journal article" date="2012" name="BMC Genomics">
        <title>Complete genome sequence of Saccharothrix espanaensis DSM 44229T and comparison to the other completely sequenced Pseudonocardiaceae.</title>
        <authorList>
            <person name="Strobel T."/>
            <person name="Al-Dilaimi A."/>
            <person name="Blom J."/>
            <person name="Gessner A."/>
            <person name="Kalinowski J."/>
            <person name="Luzhetska M."/>
            <person name="Puhler A."/>
            <person name="Szczepanowski R."/>
            <person name="Bechthold A."/>
            <person name="Ruckert C."/>
        </authorList>
    </citation>
    <scope>NUCLEOTIDE SEQUENCE [LARGE SCALE GENOMIC DNA]</scope>
    <source>
        <strain evidence="4">ATCC 51144 / DSM 44229 / JCM 9112 / NBRC 15066 / NRRL 15764</strain>
    </source>
</reference>
<dbReference type="STRING" id="1179773.BN6_77470"/>
<dbReference type="Proteomes" id="UP000006281">
    <property type="component" value="Chromosome"/>
</dbReference>
<dbReference type="HOGENOM" id="CLU_628348_0_0_11"/>
<evidence type="ECO:0000313" key="3">
    <source>
        <dbReference type="EMBL" id="CCH34967.1"/>
    </source>
</evidence>
<dbReference type="Pfam" id="PF15567">
    <property type="entry name" value="Imm35"/>
    <property type="match status" value="1"/>
</dbReference>
<feature type="domain" description="Tox-PL" evidence="2">
    <location>
        <begin position="98"/>
        <end position="200"/>
    </location>
</feature>
<evidence type="ECO:0008006" key="5">
    <source>
        <dbReference type="Google" id="ProtNLM"/>
    </source>
</evidence>
<dbReference type="KEGG" id="sesp:BN6_77470"/>
<protein>
    <recommendedName>
        <fullName evidence="5">Papain fold toxin 1 (Glutamine deamidase) of polymorphic toxin system</fullName>
    </recommendedName>
</protein>
<organism evidence="3 4">
    <name type="scientific">Saccharothrix espanaensis (strain ATCC 51144 / DSM 44229 / JCM 9112 / NBRC 15066 / NRRL 15764)</name>
    <dbReference type="NCBI Taxonomy" id="1179773"/>
    <lineage>
        <taxon>Bacteria</taxon>
        <taxon>Bacillati</taxon>
        <taxon>Actinomycetota</taxon>
        <taxon>Actinomycetes</taxon>
        <taxon>Pseudonocardiales</taxon>
        <taxon>Pseudonocardiaceae</taxon>
        <taxon>Saccharothrix</taxon>
    </lineage>
</organism>
<dbReference type="eggNOG" id="ENOG5033SJI">
    <property type="taxonomic scope" value="Bacteria"/>
</dbReference>
<dbReference type="InterPro" id="IPR029082">
    <property type="entry name" value="Imm35"/>
</dbReference>
<dbReference type="Pfam" id="PF15644">
    <property type="entry name" value="Gln_amidase"/>
    <property type="match status" value="1"/>
</dbReference>
<name>K0KBP0_SACES</name>
<dbReference type="PATRIC" id="fig|1179773.3.peg.7823"/>
<dbReference type="BioCyc" id="SESP1179773:BN6_RS37445-MONOMER"/>